<organism evidence="1">
    <name type="scientific">marine sediment metagenome</name>
    <dbReference type="NCBI Taxonomy" id="412755"/>
    <lineage>
        <taxon>unclassified sequences</taxon>
        <taxon>metagenomes</taxon>
        <taxon>ecological metagenomes</taxon>
    </lineage>
</organism>
<gene>
    <name evidence="1" type="ORF">LCGC14_1983860</name>
</gene>
<proteinExistence type="predicted"/>
<dbReference type="AlphaFoldDB" id="A0A0F9F8B4"/>
<protein>
    <submittedName>
        <fullName evidence="1">Uncharacterized protein</fullName>
    </submittedName>
</protein>
<accession>A0A0F9F8B4</accession>
<reference evidence="1" key="1">
    <citation type="journal article" date="2015" name="Nature">
        <title>Complex archaea that bridge the gap between prokaryotes and eukaryotes.</title>
        <authorList>
            <person name="Spang A."/>
            <person name="Saw J.H."/>
            <person name="Jorgensen S.L."/>
            <person name="Zaremba-Niedzwiedzka K."/>
            <person name="Martijn J."/>
            <person name="Lind A.E."/>
            <person name="van Eijk R."/>
            <person name="Schleper C."/>
            <person name="Guy L."/>
            <person name="Ettema T.J."/>
        </authorList>
    </citation>
    <scope>NUCLEOTIDE SEQUENCE</scope>
</reference>
<evidence type="ECO:0000313" key="1">
    <source>
        <dbReference type="EMBL" id="KKL82528.1"/>
    </source>
</evidence>
<name>A0A0F9F8B4_9ZZZZ</name>
<sequence length="289" mass="34223">MFEIQDNELVLFSIFDKENRPIGKTELIKSIFLFSKLLNLSDNFKFSGDLFGPNEDDNCVTAEINRHDYIISTYEKDTNVYYFDMIFFNKYKTKIAQKIESNPYLRLLNGITNFMKCGELSTKIALIYSIFPEYTSDSSIKEDLKPFISNKPLMNRYLRNLLHLIPLEIFKEIFDLILIRLEPFVFLNEENREKLIKAMEIINNFNTIGLVYPLLNYLILNVTDINYKYLLEYILFLLKNNTKEIGNDILLRQNLLISMLKLMYESVRSIVHELMAEFRKKNLKFSVLV</sequence>
<comment type="caution">
    <text evidence="1">The sequence shown here is derived from an EMBL/GenBank/DDBJ whole genome shotgun (WGS) entry which is preliminary data.</text>
</comment>
<dbReference type="EMBL" id="LAZR01022254">
    <property type="protein sequence ID" value="KKL82528.1"/>
    <property type="molecule type" value="Genomic_DNA"/>
</dbReference>